<dbReference type="PANTHER" id="PTHR33116">
    <property type="entry name" value="REVERSE TRANSCRIPTASE ZINC-BINDING DOMAIN-CONTAINING PROTEIN-RELATED-RELATED"/>
    <property type="match status" value="1"/>
</dbReference>
<dbReference type="EMBL" id="NBSK02000006">
    <property type="protein sequence ID" value="KAJ0201636.1"/>
    <property type="molecule type" value="Genomic_DNA"/>
</dbReference>
<dbReference type="PANTHER" id="PTHR33116:SF79">
    <property type="entry name" value="REVERSE TRANSCRIPTASE DOMAIN, ZINC FINGER, CCHC-TYPE-RELATED"/>
    <property type="match status" value="1"/>
</dbReference>
<dbReference type="AlphaFoldDB" id="A0A9R1X6W3"/>
<feature type="domain" description="Reverse transcriptase zinc-binding" evidence="1">
    <location>
        <begin position="176"/>
        <end position="222"/>
    </location>
</feature>
<proteinExistence type="predicted"/>
<comment type="caution">
    <text evidence="2">The sequence shown here is derived from an EMBL/GenBank/DDBJ whole genome shotgun (WGS) entry which is preliminary data.</text>
</comment>
<dbReference type="InterPro" id="IPR026960">
    <property type="entry name" value="RVT-Znf"/>
</dbReference>
<name>A0A9R1X6W3_LACSA</name>
<gene>
    <name evidence="2" type="ORF">LSAT_V11C600327410</name>
</gene>
<evidence type="ECO:0000313" key="2">
    <source>
        <dbReference type="EMBL" id="KAJ0201636.1"/>
    </source>
</evidence>
<sequence length="313" mass="36407">MSIFVVPTGMIDALERITLKFIWSKEYDKKSIYWVAWENLISPRSVGGIGFGSIKSLNISLLAKWMWRLKTDSSALWAKVIWCIHKLDGKHWSVFANGSNNGVWKNIVKTRTFLKNFNIEPKEIVSRNSLEGRWESEFTSDNHFMVCFLRERIELSSHMVNDGPLDWDSHPIYDMLAKQGRIPSAVALCQRGITIPSTICGACNQEEERSDHILITCTMARMVMDNILNWCEINCERFSLVKDMLLFASRWSECSKKNSLLNMILYGMLWCIWDGRNKRVFEGIPMRSETIVERIKAQMFTWCKYRPSHNKAD</sequence>
<evidence type="ECO:0000313" key="3">
    <source>
        <dbReference type="Proteomes" id="UP000235145"/>
    </source>
</evidence>
<keyword evidence="3" id="KW-1185">Reference proteome</keyword>
<reference evidence="2 3" key="1">
    <citation type="journal article" date="2017" name="Nat. Commun.">
        <title>Genome assembly with in vitro proximity ligation data and whole-genome triplication in lettuce.</title>
        <authorList>
            <person name="Reyes-Chin-Wo S."/>
            <person name="Wang Z."/>
            <person name="Yang X."/>
            <person name="Kozik A."/>
            <person name="Arikit S."/>
            <person name="Song C."/>
            <person name="Xia L."/>
            <person name="Froenicke L."/>
            <person name="Lavelle D.O."/>
            <person name="Truco M.J."/>
            <person name="Xia R."/>
            <person name="Zhu S."/>
            <person name="Xu C."/>
            <person name="Xu H."/>
            <person name="Xu X."/>
            <person name="Cox K."/>
            <person name="Korf I."/>
            <person name="Meyers B.C."/>
            <person name="Michelmore R.W."/>
        </authorList>
    </citation>
    <scope>NUCLEOTIDE SEQUENCE [LARGE SCALE GENOMIC DNA]</scope>
    <source>
        <strain evidence="3">cv. Salinas</strain>
        <tissue evidence="2">Seedlings</tissue>
    </source>
</reference>
<evidence type="ECO:0000259" key="1">
    <source>
        <dbReference type="Pfam" id="PF13966"/>
    </source>
</evidence>
<protein>
    <recommendedName>
        <fullName evidence="1">Reverse transcriptase zinc-binding domain-containing protein</fullName>
    </recommendedName>
</protein>
<dbReference type="Proteomes" id="UP000235145">
    <property type="component" value="Unassembled WGS sequence"/>
</dbReference>
<accession>A0A9R1X6W3</accession>
<dbReference type="Pfam" id="PF13966">
    <property type="entry name" value="zf-RVT"/>
    <property type="match status" value="1"/>
</dbReference>
<organism evidence="2 3">
    <name type="scientific">Lactuca sativa</name>
    <name type="common">Garden lettuce</name>
    <dbReference type="NCBI Taxonomy" id="4236"/>
    <lineage>
        <taxon>Eukaryota</taxon>
        <taxon>Viridiplantae</taxon>
        <taxon>Streptophyta</taxon>
        <taxon>Embryophyta</taxon>
        <taxon>Tracheophyta</taxon>
        <taxon>Spermatophyta</taxon>
        <taxon>Magnoliopsida</taxon>
        <taxon>eudicotyledons</taxon>
        <taxon>Gunneridae</taxon>
        <taxon>Pentapetalae</taxon>
        <taxon>asterids</taxon>
        <taxon>campanulids</taxon>
        <taxon>Asterales</taxon>
        <taxon>Asteraceae</taxon>
        <taxon>Cichorioideae</taxon>
        <taxon>Cichorieae</taxon>
        <taxon>Lactucinae</taxon>
        <taxon>Lactuca</taxon>
    </lineage>
</organism>